<feature type="transmembrane region" description="Helical" evidence="8">
    <location>
        <begin position="69"/>
        <end position="88"/>
    </location>
</feature>
<feature type="transmembrane region" description="Helical" evidence="8">
    <location>
        <begin position="165"/>
        <end position="186"/>
    </location>
</feature>
<dbReference type="AlphaFoldDB" id="A0A6P6XQU1"/>
<feature type="transmembrane region" description="Helical" evidence="8">
    <location>
        <begin position="429"/>
        <end position="448"/>
    </location>
</feature>
<protein>
    <submittedName>
        <fullName evidence="11">Sialin-like</fullName>
    </submittedName>
</protein>
<dbReference type="GeneID" id="113788980"/>
<evidence type="ECO:0000256" key="1">
    <source>
        <dbReference type="ARBA" id="ARBA00004141"/>
    </source>
</evidence>
<feature type="transmembrane region" description="Helical" evidence="8">
    <location>
        <begin position="126"/>
        <end position="153"/>
    </location>
</feature>
<dbReference type="Proteomes" id="UP000515146">
    <property type="component" value="Unplaced"/>
</dbReference>
<dbReference type="OrthoDB" id="6493426at2759"/>
<evidence type="ECO:0000256" key="2">
    <source>
        <dbReference type="ARBA" id="ARBA00022448"/>
    </source>
</evidence>
<dbReference type="InterPro" id="IPR011701">
    <property type="entry name" value="MFS"/>
</dbReference>
<gene>
    <name evidence="11" type="primary">LOC113788980</name>
</gene>
<dbReference type="InterPro" id="IPR020846">
    <property type="entry name" value="MFS_dom"/>
</dbReference>
<sequence>MAIRLRIIIAILGSYACSLVYMHRSGISVAVVAMTKNPVVDQNQNISSSSFNYTSSSISDQPLYDWSETLQGIILGAQFYLYIFVPTLAGRATDAIGGKWIAFFGALGPCILALLTPVMIEFGNAWALIINRILVGGFHGFTYAAMFSLYVKWFPIKELSMANSGLIFGGSIGSTIMSALAGYIAQYWSWQAVFYVIALFHLPFLILWFILSTNEPDTNRFISSEELIYIQQNVQQKIISKKIKAPWLRMIFSIPVLCSLITKMCSGFGYFLMITKLPSYLENAFQIELFKNGWVYAGTNLANGLASLLAPTIANVLMNRFGIRRLIVRKIFQSIALFGPAICLGLIPAFGSKPEPVIVMLIMAMMLYGFFSAGEWTIISEYAPNFAGTVFGMANILAFAMGVVAPYIVGVLLDDKNSNHTDMQQWNKVFYIAVIIYVIGGLTFLLFATDQQQTWDRDVIIIKDNNHHDDNDDEKCKVINSKIRNRSTEINTNNNNNNDSDDRTSITMT</sequence>
<feature type="transmembrane region" description="Helical" evidence="8">
    <location>
        <begin position="331"/>
        <end position="351"/>
    </location>
</feature>
<dbReference type="OMA" id="GGKWIAF"/>
<keyword evidence="5 8" id="KW-1133">Transmembrane helix</keyword>
<dbReference type="KEGG" id="dpte:113788980"/>
<feature type="transmembrane region" description="Helical" evidence="8">
    <location>
        <begin position="7"/>
        <end position="24"/>
    </location>
</feature>
<feature type="region of interest" description="Disordered" evidence="7">
    <location>
        <begin position="487"/>
        <end position="509"/>
    </location>
</feature>
<evidence type="ECO:0000256" key="3">
    <source>
        <dbReference type="ARBA" id="ARBA00022692"/>
    </source>
</evidence>
<feature type="transmembrane region" description="Helical" evidence="8">
    <location>
        <begin position="294"/>
        <end position="319"/>
    </location>
</feature>
<keyword evidence="4" id="KW-0769">Symport</keyword>
<feature type="transmembrane region" description="Helical" evidence="8">
    <location>
        <begin position="247"/>
        <end position="274"/>
    </location>
</feature>
<dbReference type="InterPro" id="IPR036259">
    <property type="entry name" value="MFS_trans_sf"/>
</dbReference>
<comment type="subcellular location">
    <subcellularLocation>
        <location evidence="1">Membrane</location>
        <topology evidence="1">Multi-pass membrane protein</topology>
    </subcellularLocation>
</comment>
<reference evidence="11" key="1">
    <citation type="submission" date="2025-08" db="UniProtKB">
        <authorList>
            <consortium name="RefSeq"/>
        </authorList>
    </citation>
    <scope>IDENTIFICATION</scope>
    <source>
        <strain evidence="11">Airmid</strain>
    </source>
</reference>
<feature type="transmembrane region" description="Helical" evidence="8">
    <location>
        <begin position="386"/>
        <end position="409"/>
    </location>
</feature>
<dbReference type="GO" id="GO:0015293">
    <property type="term" value="F:symporter activity"/>
    <property type="evidence" value="ECO:0007669"/>
    <property type="project" value="UniProtKB-KW"/>
</dbReference>
<dbReference type="GO" id="GO:0016020">
    <property type="term" value="C:membrane"/>
    <property type="evidence" value="ECO:0007669"/>
    <property type="project" value="UniProtKB-SubCell"/>
</dbReference>
<evidence type="ECO:0000256" key="7">
    <source>
        <dbReference type="SAM" id="MobiDB-lite"/>
    </source>
</evidence>
<dbReference type="PROSITE" id="PS50850">
    <property type="entry name" value="MFS"/>
    <property type="match status" value="1"/>
</dbReference>
<dbReference type="GO" id="GO:0006820">
    <property type="term" value="P:monoatomic anion transport"/>
    <property type="evidence" value="ECO:0007669"/>
    <property type="project" value="TreeGrafter"/>
</dbReference>
<feature type="compositionally biased region" description="Low complexity" evidence="7">
    <location>
        <begin position="488"/>
        <end position="498"/>
    </location>
</feature>
<proteinExistence type="predicted"/>
<dbReference type="RefSeq" id="XP_027194259.1">
    <property type="nucleotide sequence ID" value="XM_027338458.1"/>
</dbReference>
<dbReference type="Pfam" id="PF07690">
    <property type="entry name" value="MFS_1"/>
    <property type="match status" value="1"/>
</dbReference>
<dbReference type="InterPro" id="IPR050382">
    <property type="entry name" value="MFS_Na/Anion_cotransporter"/>
</dbReference>
<keyword evidence="6 8" id="KW-0472">Membrane</keyword>
<organism evidence="10 11">
    <name type="scientific">Dermatophagoides pteronyssinus</name>
    <name type="common">European house dust mite</name>
    <dbReference type="NCBI Taxonomy" id="6956"/>
    <lineage>
        <taxon>Eukaryota</taxon>
        <taxon>Metazoa</taxon>
        <taxon>Ecdysozoa</taxon>
        <taxon>Arthropoda</taxon>
        <taxon>Chelicerata</taxon>
        <taxon>Arachnida</taxon>
        <taxon>Acari</taxon>
        <taxon>Acariformes</taxon>
        <taxon>Sarcoptiformes</taxon>
        <taxon>Astigmata</taxon>
        <taxon>Psoroptidia</taxon>
        <taxon>Analgoidea</taxon>
        <taxon>Pyroglyphidae</taxon>
        <taxon>Dermatophagoidinae</taxon>
        <taxon>Dermatophagoides</taxon>
    </lineage>
</organism>
<evidence type="ECO:0000256" key="4">
    <source>
        <dbReference type="ARBA" id="ARBA00022847"/>
    </source>
</evidence>
<accession>A0A6P6XQU1</accession>
<keyword evidence="3 8" id="KW-0812">Transmembrane</keyword>
<evidence type="ECO:0000313" key="11">
    <source>
        <dbReference type="RefSeq" id="XP_027194259.1"/>
    </source>
</evidence>
<keyword evidence="10" id="KW-1185">Reference proteome</keyword>
<dbReference type="PANTHER" id="PTHR11662">
    <property type="entry name" value="SOLUTE CARRIER FAMILY 17"/>
    <property type="match status" value="1"/>
</dbReference>
<dbReference type="InParanoid" id="A0A6P6XQU1"/>
<evidence type="ECO:0000259" key="9">
    <source>
        <dbReference type="PROSITE" id="PS50850"/>
    </source>
</evidence>
<feature type="transmembrane region" description="Helical" evidence="8">
    <location>
        <begin position="357"/>
        <end position="379"/>
    </location>
</feature>
<keyword evidence="2" id="KW-0813">Transport</keyword>
<dbReference type="FunFam" id="1.20.1250.20:FF:000003">
    <property type="entry name" value="Solute carrier family 17 member 3"/>
    <property type="match status" value="1"/>
</dbReference>
<dbReference type="PANTHER" id="PTHR11662:SF399">
    <property type="entry name" value="FI19708P1-RELATED"/>
    <property type="match status" value="1"/>
</dbReference>
<feature type="compositionally biased region" description="Basic and acidic residues" evidence="7">
    <location>
        <begin position="500"/>
        <end position="509"/>
    </location>
</feature>
<evidence type="ECO:0000256" key="6">
    <source>
        <dbReference type="ARBA" id="ARBA00023136"/>
    </source>
</evidence>
<evidence type="ECO:0000256" key="8">
    <source>
        <dbReference type="SAM" id="Phobius"/>
    </source>
</evidence>
<dbReference type="Gene3D" id="1.20.1250.20">
    <property type="entry name" value="MFS general substrate transporter like domains"/>
    <property type="match status" value="2"/>
</dbReference>
<feature type="transmembrane region" description="Helical" evidence="8">
    <location>
        <begin position="192"/>
        <end position="211"/>
    </location>
</feature>
<evidence type="ECO:0000313" key="10">
    <source>
        <dbReference type="Proteomes" id="UP000515146"/>
    </source>
</evidence>
<feature type="transmembrane region" description="Helical" evidence="8">
    <location>
        <begin position="100"/>
        <end position="120"/>
    </location>
</feature>
<feature type="domain" description="Major facilitator superfamily (MFS) profile" evidence="9">
    <location>
        <begin position="2"/>
        <end position="452"/>
    </location>
</feature>
<evidence type="ECO:0000256" key="5">
    <source>
        <dbReference type="ARBA" id="ARBA00022989"/>
    </source>
</evidence>
<dbReference type="PROSITE" id="PS51257">
    <property type="entry name" value="PROKAR_LIPOPROTEIN"/>
    <property type="match status" value="1"/>
</dbReference>
<name>A0A6P6XQU1_DERPT</name>
<dbReference type="SUPFAM" id="SSF103473">
    <property type="entry name" value="MFS general substrate transporter"/>
    <property type="match status" value="1"/>
</dbReference>